<feature type="non-terminal residue" evidence="2">
    <location>
        <position position="239"/>
    </location>
</feature>
<evidence type="ECO:0000313" key="3">
    <source>
        <dbReference type="Proteomes" id="UP001328107"/>
    </source>
</evidence>
<keyword evidence="1" id="KW-0472">Membrane</keyword>
<gene>
    <name evidence="2" type="ORF">PMAYCL1PPCAC_21881</name>
</gene>
<dbReference type="PANTHER" id="PTHR22714">
    <property type="entry name" value="PROTEIN CBG02446-RELATED"/>
    <property type="match status" value="1"/>
</dbReference>
<name>A0AAN5CVZ5_9BILA</name>
<sequence>MCIAVSAMFFSIIFESWVVTFFTSTEIIGYRITTFKQLLDLMEFSGYTAFTFPAFRLFVYCREDECERFNSLKTQQVEIFDDDPDDLTVYRSAVRDQQYTTIGFTSVGEELLPEMSGKEDDVYVFDRKYSQLFAIDSRIGKYPFAFLVNERRKDLREPLARAVAWTYPFYGRVMARYLSPYPKYSRAERSESFRTVKPLGLPYLGQILMVFACLLPIPFTALAIELLISHLSQPPVRIK</sequence>
<organism evidence="2 3">
    <name type="scientific">Pristionchus mayeri</name>
    <dbReference type="NCBI Taxonomy" id="1317129"/>
    <lineage>
        <taxon>Eukaryota</taxon>
        <taxon>Metazoa</taxon>
        <taxon>Ecdysozoa</taxon>
        <taxon>Nematoda</taxon>
        <taxon>Chromadorea</taxon>
        <taxon>Rhabditida</taxon>
        <taxon>Rhabditina</taxon>
        <taxon>Diplogasteromorpha</taxon>
        <taxon>Diplogasteroidea</taxon>
        <taxon>Neodiplogasteridae</taxon>
        <taxon>Pristionchus</taxon>
    </lineage>
</organism>
<keyword evidence="1" id="KW-0812">Transmembrane</keyword>
<comment type="caution">
    <text evidence="2">The sequence shown here is derived from an EMBL/GenBank/DDBJ whole genome shotgun (WGS) entry which is preliminary data.</text>
</comment>
<dbReference type="Proteomes" id="UP001328107">
    <property type="component" value="Unassembled WGS sequence"/>
</dbReference>
<proteinExistence type="predicted"/>
<feature type="transmembrane region" description="Helical" evidence="1">
    <location>
        <begin position="203"/>
        <end position="228"/>
    </location>
</feature>
<keyword evidence="1" id="KW-1133">Transmembrane helix</keyword>
<reference evidence="3" key="1">
    <citation type="submission" date="2022-10" db="EMBL/GenBank/DDBJ databases">
        <title>Genome assembly of Pristionchus species.</title>
        <authorList>
            <person name="Yoshida K."/>
            <person name="Sommer R.J."/>
        </authorList>
    </citation>
    <scope>NUCLEOTIDE SEQUENCE [LARGE SCALE GENOMIC DNA]</scope>
    <source>
        <strain evidence="3">RS5460</strain>
    </source>
</reference>
<dbReference type="EMBL" id="BTRK01000005">
    <property type="protein sequence ID" value="GMR51686.1"/>
    <property type="molecule type" value="Genomic_DNA"/>
</dbReference>
<protein>
    <submittedName>
        <fullName evidence="2">Uncharacterized protein</fullName>
    </submittedName>
</protein>
<dbReference type="InterPro" id="IPR040128">
    <property type="entry name" value="T25E4.2-like"/>
</dbReference>
<keyword evidence="3" id="KW-1185">Reference proteome</keyword>
<evidence type="ECO:0000313" key="2">
    <source>
        <dbReference type="EMBL" id="GMR51686.1"/>
    </source>
</evidence>
<accession>A0AAN5CVZ5</accession>
<evidence type="ECO:0000256" key="1">
    <source>
        <dbReference type="SAM" id="Phobius"/>
    </source>
</evidence>
<dbReference type="AlphaFoldDB" id="A0AAN5CVZ5"/>
<dbReference type="PANTHER" id="PTHR22714:SF2">
    <property type="entry name" value="IONOTROPIC GLUTAMATE RECEPTOR L-GLUTAMATE AND GLYCINE-BINDING DOMAIN-CONTAINING PROTEIN"/>
    <property type="match status" value="1"/>
</dbReference>